<dbReference type="Proteomes" id="UP001165422">
    <property type="component" value="Unassembled WGS sequence"/>
</dbReference>
<evidence type="ECO:0000313" key="2">
    <source>
        <dbReference type="Proteomes" id="UP001165422"/>
    </source>
</evidence>
<gene>
    <name evidence="1" type="ORF">LN736_08555</name>
</gene>
<reference evidence="1" key="1">
    <citation type="submission" date="2021-11" db="EMBL/GenBank/DDBJ databases">
        <authorList>
            <person name="Qingchun L."/>
            <person name="Dong Z."/>
            <person name="Zongwei Q."/>
            <person name="Jia Z."/>
            <person name="Duotao L."/>
        </authorList>
    </citation>
    <scope>NUCLEOTIDE SEQUENCE</scope>
    <source>
        <strain evidence="1">WLY-B-L2</strain>
    </source>
</reference>
<dbReference type="EMBL" id="JAJJPB010000008">
    <property type="protein sequence ID" value="MCC9294904.1"/>
    <property type="molecule type" value="Genomic_DNA"/>
</dbReference>
<dbReference type="PIRSF" id="PIRSF004729">
    <property type="entry name" value="MutL"/>
    <property type="match status" value="1"/>
</dbReference>
<protein>
    <submittedName>
        <fullName evidence="1">Glutamate mutase L</fullName>
    </submittedName>
</protein>
<proteinExistence type="predicted"/>
<accession>A0ABS8N516</accession>
<dbReference type="RefSeq" id="WP_229981342.1">
    <property type="nucleotide sequence ID" value="NZ_JAJJPB010000008.1"/>
</dbReference>
<dbReference type="NCBIfam" id="NF040745">
    <property type="entry name" value="accessory_GlmL"/>
    <property type="match status" value="1"/>
</dbReference>
<evidence type="ECO:0000313" key="1">
    <source>
        <dbReference type="EMBL" id="MCC9294904.1"/>
    </source>
</evidence>
<dbReference type="Pfam" id="PF13941">
    <property type="entry name" value="MutL"/>
    <property type="match status" value="1"/>
</dbReference>
<dbReference type="InterPro" id="IPR006230">
    <property type="entry name" value="MutL"/>
</dbReference>
<dbReference type="NCBIfam" id="TIGR01319">
    <property type="entry name" value="glmL_fam"/>
    <property type="match status" value="1"/>
</dbReference>
<keyword evidence="2" id="KW-1185">Reference proteome</keyword>
<comment type="caution">
    <text evidence="1">The sequence shown here is derived from an EMBL/GenBank/DDBJ whole genome shotgun (WGS) entry which is preliminary data.</text>
</comment>
<sequence length="464" mass="50375">MNFAILVDFGSTFTKAAVVSLEKEELTFTTQTPSTVKSDARIGLKICLDRIRNNIGNESFVSAVRLASSSAAGGLRMVVVGLTNSLSMVAGKNAAFGAGAKIIKAFSRKLTDNDISEIEKINPEIILLCGGYEGGNVNWSIDNANKLAKSFNIHSPIVYAGNSKISNEIRFIFLNQKKECLIAKNIIPDIGILDVDSAVETIREIFMKKIINMKGFDKVKEYVGNVVMPTPASVLTAGKMLAQGTEKYPGLGEIMIVDVGGATTDVHSFSPPKKHSDIRVVGAPEPYAKRTVEGDLGVRESSNSLLEAADCSKLIDNFGITREYVEKAIKRRIADTSILADSDVEKNIEFFLAKEAVRIATRRHAGQFFSGYSNEVNMIQKGKDLKNVEFIIGTGGPIINGLNPKSILKSALSDSNTEANILLPKKSEFLLDKKYILYAAGLLSQIDKNIAFKVLKGNLAKLDN</sequence>
<organism evidence="1 2">
    <name type="scientific">Clostridium aromativorans</name>
    <dbReference type="NCBI Taxonomy" id="2836848"/>
    <lineage>
        <taxon>Bacteria</taxon>
        <taxon>Bacillati</taxon>
        <taxon>Bacillota</taxon>
        <taxon>Clostridia</taxon>
        <taxon>Eubacteriales</taxon>
        <taxon>Clostridiaceae</taxon>
        <taxon>Clostridium</taxon>
    </lineage>
</organism>
<name>A0ABS8N516_9CLOT</name>